<proteinExistence type="predicted"/>
<feature type="transmembrane region" description="Helical" evidence="1">
    <location>
        <begin position="20"/>
        <end position="40"/>
    </location>
</feature>
<comment type="caution">
    <text evidence="2">The sequence shown here is derived from an EMBL/GenBank/DDBJ whole genome shotgun (WGS) entry which is preliminary data.</text>
</comment>
<name>A0A3N3ZTU1_9MICC</name>
<evidence type="ECO:0000256" key="1">
    <source>
        <dbReference type="SAM" id="Phobius"/>
    </source>
</evidence>
<feature type="transmembrane region" description="Helical" evidence="1">
    <location>
        <begin position="46"/>
        <end position="66"/>
    </location>
</feature>
<sequence>MATDSQGRTIRRYSGEGQFFANFILWLLPVAAMLASFWLFTIPENWWFGAGILAYGAALLIPTLIFRSKTAARSAGGRNLMIDIPASTESAPQQELRN</sequence>
<dbReference type="EMBL" id="RKMF01000007">
    <property type="protein sequence ID" value="ROZ63285.1"/>
    <property type="molecule type" value="Genomic_DNA"/>
</dbReference>
<dbReference type="RefSeq" id="WP_123825083.1">
    <property type="nucleotide sequence ID" value="NZ_RKMF01000007.1"/>
</dbReference>
<keyword evidence="1" id="KW-1133">Transmembrane helix</keyword>
<dbReference type="AlphaFoldDB" id="A0A3N3ZTU1"/>
<gene>
    <name evidence="2" type="ORF">EDL96_07020</name>
</gene>
<keyword evidence="1" id="KW-0812">Transmembrane</keyword>
<dbReference type="OrthoDB" id="4879572at2"/>
<accession>A0A3N3ZTU1</accession>
<keyword evidence="3" id="KW-1185">Reference proteome</keyword>
<evidence type="ECO:0000313" key="2">
    <source>
        <dbReference type="EMBL" id="ROZ63285.1"/>
    </source>
</evidence>
<organism evidence="2 3">
    <name type="scientific">Kocuria soli</name>
    <dbReference type="NCBI Taxonomy" id="2485125"/>
    <lineage>
        <taxon>Bacteria</taxon>
        <taxon>Bacillati</taxon>
        <taxon>Actinomycetota</taxon>
        <taxon>Actinomycetes</taxon>
        <taxon>Micrococcales</taxon>
        <taxon>Micrococcaceae</taxon>
        <taxon>Kocuria</taxon>
    </lineage>
</organism>
<dbReference type="Proteomes" id="UP000270616">
    <property type="component" value="Unassembled WGS sequence"/>
</dbReference>
<protein>
    <submittedName>
        <fullName evidence="2">Uncharacterized protein</fullName>
    </submittedName>
</protein>
<keyword evidence="1" id="KW-0472">Membrane</keyword>
<reference evidence="2 3" key="1">
    <citation type="submission" date="2018-10" db="EMBL/GenBank/DDBJ databases">
        <title>Kocuria sp. M5W7-7, whole genome shotgun sequence.</title>
        <authorList>
            <person name="Tuo L."/>
        </authorList>
    </citation>
    <scope>NUCLEOTIDE SEQUENCE [LARGE SCALE GENOMIC DNA]</scope>
    <source>
        <strain evidence="2 3">M5W7-7</strain>
    </source>
</reference>
<evidence type="ECO:0000313" key="3">
    <source>
        <dbReference type="Proteomes" id="UP000270616"/>
    </source>
</evidence>